<dbReference type="PANTHER" id="PTHR43213">
    <property type="entry name" value="BIFUNCTIONAL DTTP/UTP PYROPHOSPHATASE/METHYLTRANSFERASE PROTEIN-RELATED"/>
    <property type="match status" value="1"/>
</dbReference>
<dbReference type="PIRSF" id="PIRSF006305">
    <property type="entry name" value="Maf"/>
    <property type="match status" value="1"/>
</dbReference>
<feature type="site" description="Important for substrate specificity" evidence="4">
    <location>
        <position position="152"/>
    </location>
</feature>
<dbReference type="InterPro" id="IPR029001">
    <property type="entry name" value="ITPase-like_fam"/>
</dbReference>
<dbReference type="Proteomes" id="UP001629953">
    <property type="component" value="Unassembled WGS sequence"/>
</dbReference>
<comment type="subcellular location">
    <subcellularLocation>
        <location evidence="4">Cytoplasm</location>
    </subcellularLocation>
</comment>
<evidence type="ECO:0000313" key="5">
    <source>
        <dbReference type="EMBL" id="MFM2486696.1"/>
    </source>
</evidence>
<name>A0ABW9GE01_9GAMM</name>
<dbReference type="InterPro" id="IPR003697">
    <property type="entry name" value="Maf-like"/>
</dbReference>
<dbReference type="Gene3D" id="3.90.950.10">
    <property type="match status" value="1"/>
</dbReference>
<gene>
    <name evidence="5" type="ORF">ABUE30_16820</name>
</gene>
<protein>
    <recommendedName>
        <fullName evidence="4">dTTP/UTP pyrophosphatase</fullName>
        <shortName evidence="4">dTTPase/UTPase</shortName>
        <ecNumber evidence="4">3.6.1.9</ecNumber>
    </recommendedName>
    <alternativeName>
        <fullName evidence="4">Nucleoside triphosphate pyrophosphatase</fullName>
    </alternativeName>
    <alternativeName>
        <fullName evidence="4">Nucleotide pyrophosphatase</fullName>
        <shortName evidence="4">Nucleotide PPase</shortName>
    </alternativeName>
</protein>
<dbReference type="EC" id="3.6.1.9" evidence="4"/>
<comment type="function">
    <text evidence="4">Nucleoside triphosphate pyrophosphatase that hydrolyzes dTTP and UTP. May have a dual role in cell division arrest and in preventing the incorporation of modified nucleotides into cellular nucleic acids.</text>
</comment>
<evidence type="ECO:0000256" key="2">
    <source>
        <dbReference type="ARBA" id="ARBA00022801"/>
    </source>
</evidence>
<dbReference type="EMBL" id="JBEQCT010000010">
    <property type="protein sequence ID" value="MFM2486696.1"/>
    <property type="molecule type" value="Genomic_DNA"/>
</dbReference>
<keyword evidence="3 4" id="KW-0546">Nucleotide metabolism</keyword>
<comment type="catalytic activity">
    <reaction evidence="4">
        <text>UTP + H2O = UMP + diphosphate + H(+)</text>
        <dbReference type="Rhea" id="RHEA:29395"/>
        <dbReference type="ChEBI" id="CHEBI:15377"/>
        <dbReference type="ChEBI" id="CHEBI:15378"/>
        <dbReference type="ChEBI" id="CHEBI:33019"/>
        <dbReference type="ChEBI" id="CHEBI:46398"/>
        <dbReference type="ChEBI" id="CHEBI:57865"/>
        <dbReference type="EC" id="3.6.1.9"/>
    </reaction>
</comment>
<sequence length="187" mass="20509">MDFYLASTSPRRQELLRYLDYQFAVIDGQIDETAEVGESACDYVQRMAKAKAQRGYTHAALAKPVLGADTTISVDGQIIGKPLNLADSQLILRQLSGRTHQVLTAVAMVNAYQCQCVLVSTDVQMRMISDDEIIRYWETGEPCDKAGSYAIQGIGGKFITAIHGSYSAVVGLPLVESERLLNLFLSV</sequence>
<keyword evidence="4" id="KW-0963">Cytoplasm</keyword>
<comment type="caution">
    <text evidence="5">The sequence shown here is derived from an EMBL/GenBank/DDBJ whole genome shotgun (WGS) entry which is preliminary data.</text>
</comment>
<feature type="active site" description="Proton acceptor" evidence="4">
    <location>
        <position position="69"/>
    </location>
</feature>
<dbReference type="Pfam" id="PF02545">
    <property type="entry name" value="Maf"/>
    <property type="match status" value="1"/>
</dbReference>
<comment type="caution">
    <text evidence="4">Lacks conserved residue(s) required for the propagation of feature annotation.</text>
</comment>
<dbReference type="SUPFAM" id="SSF52972">
    <property type="entry name" value="ITPase-like"/>
    <property type="match status" value="1"/>
</dbReference>
<dbReference type="RefSeq" id="WP_408624997.1">
    <property type="nucleotide sequence ID" value="NZ_JBEQCT010000010.1"/>
</dbReference>
<reference evidence="5 6" key="1">
    <citation type="journal article" date="2013" name="Int. J. Syst. Evol. Microbiol.">
        <title>Celerinatantimonas yamalensis sp. nov., a cold-adapted diazotrophic bacterium from a cold permafrost brine.</title>
        <authorList>
            <person name="Shcherbakova V."/>
            <person name="Chuvilskaya N."/>
            <person name="Rivkina E."/>
            <person name="Demidov N."/>
            <person name="Uchaeva V."/>
            <person name="Suetin S."/>
            <person name="Suzina N."/>
            <person name="Gilichinsky D."/>
        </authorList>
    </citation>
    <scope>NUCLEOTIDE SEQUENCE [LARGE SCALE GENOMIC DNA]</scope>
    <source>
        <strain evidence="5 6">C7</strain>
    </source>
</reference>
<organism evidence="5 6">
    <name type="scientific">Celerinatantimonas yamalensis</name>
    <dbReference type="NCBI Taxonomy" id="559956"/>
    <lineage>
        <taxon>Bacteria</taxon>
        <taxon>Pseudomonadati</taxon>
        <taxon>Pseudomonadota</taxon>
        <taxon>Gammaproteobacteria</taxon>
        <taxon>Celerinatantimonadaceae</taxon>
        <taxon>Celerinatantimonas</taxon>
    </lineage>
</organism>
<feature type="site" description="Important for substrate specificity" evidence="4">
    <location>
        <position position="70"/>
    </location>
</feature>
<feature type="site" description="Important for substrate specificity" evidence="4">
    <location>
        <position position="11"/>
    </location>
</feature>
<proteinExistence type="inferred from homology"/>
<comment type="catalytic activity">
    <reaction evidence="4">
        <text>dTTP + H2O = dTMP + diphosphate + H(+)</text>
        <dbReference type="Rhea" id="RHEA:28534"/>
        <dbReference type="ChEBI" id="CHEBI:15377"/>
        <dbReference type="ChEBI" id="CHEBI:15378"/>
        <dbReference type="ChEBI" id="CHEBI:33019"/>
        <dbReference type="ChEBI" id="CHEBI:37568"/>
        <dbReference type="ChEBI" id="CHEBI:63528"/>
        <dbReference type="EC" id="3.6.1.9"/>
    </reaction>
</comment>
<comment type="cofactor">
    <cofactor evidence="1 4">
        <name>a divalent metal cation</name>
        <dbReference type="ChEBI" id="CHEBI:60240"/>
    </cofactor>
</comment>
<evidence type="ECO:0000313" key="6">
    <source>
        <dbReference type="Proteomes" id="UP001629953"/>
    </source>
</evidence>
<evidence type="ECO:0000256" key="1">
    <source>
        <dbReference type="ARBA" id="ARBA00001968"/>
    </source>
</evidence>
<keyword evidence="6" id="KW-1185">Reference proteome</keyword>
<dbReference type="PANTHER" id="PTHR43213:SF5">
    <property type="entry name" value="BIFUNCTIONAL DTTP_UTP PYROPHOSPHATASE_METHYLTRANSFERASE PROTEIN-RELATED"/>
    <property type="match status" value="1"/>
</dbReference>
<evidence type="ECO:0000256" key="4">
    <source>
        <dbReference type="HAMAP-Rule" id="MF_00528"/>
    </source>
</evidence>
<dbReference type="CDD" id="cd00555">
    <property type="entry name" value="Maf"/>
    <property type="match status" value="1"/>
</dbReference>
<accession>A0ABW9GE01</accession>
<comment type="similarity">
    <text evidence="4">Belongs to the Maf family. YhdE subfamily.</text>
</comment>
<evidence type="ECO:0000256" key="3">
    <source>
        <dbReference type="ARBA" id="ARBA00023080"/>
    </source>
</evidence>
<keyword evidence="2 4" id="KW-0378">Hydrolase</keyword>
<dbReference type="HAMAP" id="MF_00528">
    <property type="entry name" value="Maf"/>
    <property type="match status" value="1"/>
</dbReference>
<dbReference type="NCBIfam" id="TIGR00172">
    <property type="entry name" value="maf"/>
    <property type="match status" value="1"/>
</dbReference>